<feature type="compositionally biased region" description="Polar residues" evidence="10">
    <location>
        <begin position="39"/>
        <end position="55"/>
    </location>
</feature>
<feature type="compositionally biased region" description="Basic residues" evidence="10">
    <location>
        <begin position="63"/>
        <end position="79"/>
    </location>
</feature>
<dbReference type="GO" id="GO:0019843">
    <property type="term" value="F:rRNA binding"/>
    <property type="evidence" value="ECO:0007669"/>
    <property type="project" value="UniProtKB-UniRule"/>
</dbReference>
<keyword evidence="3 8" id="KW-0694">RNA-binding</keyword>
<evidence type="ECO:0000256" key="1">
    <source>
        <dbReference type="ARBA" id="ARBA00008945"/>
    </source>
</evidence>
<dbReference type="GO" id="GO:0003735">
    <property type="term" value="F:structural constituent of ribosome"/>
    <property type="evidence" value="ECO:0007669"/>
    <property type="project" value="UniProtKB-UniRule"/>
</dbReference>
<name>A0A4R6IHS5_9MOLU</name>
<dbReference type="InterPro" id="IPR000851">
    <property type="entry name" value="Ribosomal_uS5"/>
</dbReference>
<dbReference type="InterPro" id="IPR014721">
    <property type="entry name" value="Ribsml_uS5_D2-typ_fold_subgr"/>
</dbReference>
<dbReference type="GO" id="GO:0006412">
    <property type="term" value="P:translation"/>
    <property type="evidence" value="ECO:0007669"/>
    <property type="project" value="UniProtKB-UniRule"/>
</dbReference>
<comment type="domain">
    <text evidence="8">The N-terminal domain interacts with the head of the 30S subunit; the C-terminal domain interacts with the body and contacts protein S4. The interaction surface between S4 and S5 is involved in control of translational fidelity.</text>
</comment>
<keyword evidence="5 8" id="KW-0687">Ribonucleoprotein</keyword>
<proteinExistence type="inferred from homology"/>
<evidence type="ECO:0000313" key="13">
    <source>
        <dbReference type="Proteomes" id="UP000295518"/>
    </source>
</evidence>
<sequence>MSETKKVNQSGVAGVTKKRSYEPKMRGTNDLSEKRKNIRIQNDSKVNANDASTDTQEFEISKSRAKRSKGPRKFNKKPAKPVSEFEERLLDIARVTTVVKGGRRFSFSAFVIVGNKKGKVGFGHGKANEVPEAIKKAVRDAQNHLITVPIINRSTVPHDSDGKYLSSKVLLKPAPKGKGIIASGTIRAVTELAGYTDIVSKSYGSRSKMNTAKATFRALEKMRTAEEIAALRDVNVEALNSKVAK</sequence>
<comment type="function">
    <text evidence="8">With S4 and S12 plays an important role in translational accuracy.</text>
</comment>
<dbReference type="AlphaFoldDB" id="A0A4R6IHS5"/>
<dbReference type="FunFam" id="3.30.230.10:FF:000002">
    <property type="entry name" value="30S ribosomal protein S5"/>
    <property type="match status" value="1"/>
</dbReference>
<dbReference type="InterPro" id="IPR005324">
    <property type="entry name" value="Ribosomal_uS5_C"/>
</dbReference>
<keyword evidence="2 8" id="KW-0699">rRNA-binding</keyword>
<dbReference type="Pfam" id="PF00333">
    <property type="entry name" value="Ribosomal_S5"/>
    <property type="match status" value="1"/>
</dbReference>
<evidence type="ECO:0000256" key="2">
    <source>
        <dbReference type="ARBA" id="ARBA00022730"/>
    </source>
</evidence>
<dbReference type="GO" id="GO:0042254">
    <property type="term" value="P:ribosome biogenesis"/>
    <property type="evidence" value="ECO:0007669"/>
    <property type="project" value="UniProtKB-ARBA"/>
</dbReference>
<dbReference type="InterPro" id="IPR013810">
    <property type="entry name" value="Ribosomal_uS5_N"/>
</dbReference>
<dbReference type="InterPro" id="IPR005712">
    <property type="entry name" value="Ribosomal_uS5_bac-type"/>
</dbReference>
<reference evidence="12 13" key="1">
    <citation type="submission" date="2019-03" db="EMBL/GenBank/DDBJ databases">
        <title>Genomic Encyclopedia of Archaeal and Bacterial Type Strains, Phase II (KMG-II): from individual species to whole genera.</title>
        <authorList>
            <person name="Goeker M."/>
        </authorList>
    </citation>
    <scope>NUCLEOTIDE SEQUENCE [LARGE SCALE GENOMIC DNA]</scope>
    <source>
        <strain evidence="12 13">ATCC 700618</strain>
    </source>
</reference>
<dbReference type="PANTHER" id="PTHR48277:SF1">
    <property type="entry name" value="MITOCHONDRIAL RIBOSOMAL PROTEIN S5"/>
    <property type="match status" value="1"/>
</dbReference>
<evidence type="ECO:0000259" key="11">
    <source>
        <dbReference type="PROSITE" id="PS50881"/>
    </source>
</evidence>
<dbReference type="PANTHER" id="PTHR48277">
    <property type="entry name" value="MITOCHONDRIAL RIBOSOMAL PROTEIN S5"/>
    <property type="match status" value="1"/>
</dbReference>
<comment type="similarity">
    <text evidence="1 8 9">Belongs to the universal ribosomal protein uS5 family.</text>
</comment>
<dbReference type="Gene3D" id="3.30.230.10">
    <property type="match status" value="1"/>
</dbReference>
<organism evidence="12 13">
    <name type="scientific">Mycoplasma testudineum</name>
    <dbReference type="NCBI Taxonomy" id="244584"/>
    <lineage>
        <taxon>Bacteria</taxon>
        <taxon>Bacillati</taxon>
        <taxon>Mycoplasmatota</taxon>
        <taxon>Mollicutes</taxon>
        <taxon>Mycoplasmataceae</taxon>
        <taxon>Mycoplasma</taxon>
    </lineage>
</organism>
<comment type="subunit">
    <text evidence="7 8">Part of the 30S ribosomal subunit. Contacts proteins S4 and S8.</text>
</comment>
<evidence type="ECO:0000256" key="8">
    <source>
        <dbReference type="HAMAP-Rule" id="MF_01307"/>
    </source>
</evidence>
<dbReference type="GO" id="GO:0005737">
    <property type="term" value="C:cytoplasm"/>
    <property type="evidence" value="ECO:0007669"/>
    <property type="project" value="UniProtKB-ARBA"/>
</dbReference>
<accession>A0A4R6IHS5</accession>
<dbReference type="SUPFAM" id="SSF54768">
    <property type="entry name" value="dsRNA-binding domain-like"/>
    <property type="match status" value="1"/>
</dbReference>
<dbReference type="EMBL" id="SNWN01000009">
    <property type="protein sequence ID" value="TDO21085.1"/>
    <property type="molecule type" value="Genomic_DNA"/>
</dbReference>
<feature type="compositionally biased region" description="Basic and acidic residues" evidence="10">
    <location>
        <begin position="19"/>
        <end position="35"/>
    </location>
</feature>
<protein>
    <recommendedName>
        <fullName evidence="6 8">Small ribosomal subunit protein uS5</fullName>
    </recommendedName>
</protein>
<evidence type="ECO:0000256" key="9">
    <source>
        <dbReference type="RuleBase" id="RU003823"/>
    </source>
</evidence>
<dbReference type="PROSITE" id="PS50881">
    <property type="entry name" value="S5_DSRBD"/>
    <property type="match status" value="1"/>
</dbReference>
<dbReference type="Proteomes" id="UP000295518">
    <property type="component" value="Unassembled WGS sequence"/>
</dbReference>
<evidence type="ECO:0000256" key="3">
    <source>
        <dbReference type="ARBA" id="ARBA00022884"/>
    </source>
</evidence>
<dbReference type="RefSeq" id="WP_425320034.1">
    <property type="nucleotide sequence ID" value="NZ_NNCE01000001.1"/>
</dbReference>
<dbReference type="FunFam" id="3.30.160.20:FF:000001">
    <property type="entry name" value="30S ribosomal protein S5"/>
    <property type="match status" value="1"/>
</dbReference>
<keyword evidence="13" id="KW-1185">Reference proteome</keyword>
<feature type="region of interest" description="Disordered" evidence="10">
    <location>
        <begin position="1"/>
        <end position="80"/>
    </location>
</feature>
<evidence type="ECO:0000256" key="7">
    <source>
        <dbReference type="ARBA" id="ARBA00062000"/>
    </source>
</evidence>
<dbReference type="InterPro" id="IPR020568">
    <property type="entry name" value="Ribosomal_Su5_D2-typ_SF"/>
</dbReference>
<dbReference type="InterPro" id="IPR018192">
    <property type="entry name" value="Ribosomal_uS5_N_CS"/>
</dbReference>
<evidence type="ECO:0000256" key="4">
    <source>
        <dbReference type="ARBA" id="ARBA00022980"/>
    </source>
</evidence>
<dbReference type="SUPFAM" id="SSF54211">
    <property type="entry name" value="Ribosomal protein S5 domain 2-like"/>
    <property type="match status" value="1"/>
</dbReference>
<evidence type="ECO:0000256" key="5">
    <source>
        <dbReference type="ARBA" id="ARBA00023274"/>
    </source>
</evidence>
<dbReference type="NCBIfam" id="TIGR01021">
    <property type="entry name" value="rpsE_bact"/>
    <property type="match status" value="1"/>
</dbReference>
<evidence type="ECO:0000256" key="6">
    <source>
        <dbReference type="ARBA" id="ARBA00035255"/>
    </source>
</evidence>
<dbReference type="PROSITE" id="PS00585">
    <property type="entry name" value="RIBOSOMAL_S5"/>
    <property type="match status" value="1"/>
</dbReference>
<comment type="caution">
    <text evidence="12">The sequence shown here is derived from an EMBL/GenBank/DDBJ whole genome shotgun (WGS) entry which is preliminary data.</text>
</comment>
<feature type="domain" description="S5 DRBM" evidence="11">
    <location>
        <begin position="85"/>
        <end position="148"/>
    </location>
</feature>
<dbReference type="GO" id="GO:0015935">
    <property type="term" value="C:small ribosomal subunit"/>
    <property type="evidence" value="ECO:0007669"/>
    <property type="project" value="InterPro"/>
</dbReference>
<comment type="function">
    <text evidence="8">Located at the back of the 30S subunit body where it stabilizes the conformation of the head with respect to the body.</text>
</comment>
<evidence type="ECO:0000256" key="10">
    <source>
        <dbReference type="SAM" id="MobiDB-lite"/>
    </source>
</evidence>
<keyword evidence="4 8" id="KW-0689">Ribosomal protein</keyword>
<evidence type="ECO:0000313" key="12">
    <source>
        <dbReference type="EMBL" id="TDO21085.1"/>
    </source>
</evidence>
<dbReference type="HAMAP" id="MF_01307_B">
    <property type="entry name" value="Ribosomal_uS5_B"/>
    <property type="match status" value="1"/>
</dbReference>
<gene>
    <name evidence="8" type="primary">rpsE</name>
    <name evidence="12" type="ORF">EI74_0105</name>
</gene>
<dbReference type="Gene3D" id="3.30.160.20">
    <property type="match status" value="1"/>
</dbReference>
<dbReference type="Pfam" id="PF03719">
    <property type="entry name" value="Ribosomal_S5_C"/>
    <property type="match status" value="1"/>
</dbReference>